<evidence type="ECO:0000256" key="4">
    <source>
        <dbReference type="ARBA" id="ARBA00022679"/>
    </source>
</evidence>
<comment type="subunit">
    <text evidence="11">This enzyme consists of two polypeptide chains, which are synthesized in precursor form from a single polypeptide.</text>
</comment>
<dbReference type="Gene3D" id="1.10.246.130">
    <property type="match status" value="1"/>
</dbReference>
<dbReference type="PANTHER" id="PTHR43199">
    <property type="entry name" value="GLUTATHIONE HYDROLASE"/>
    <property type="match status" value="1"/>
</dbReference>
<dbReference type="GO" id="GO:0036374">
    <property type="term" value="F:glutathione hydrolase activity"/>
    <property type="evidence" value="ECO:0007669"/>
    <property type="project" value="UniProtKB-UniRule"/>
</dbReference>
<feature type="binding site" evidence="10">
    <location>
        <position position="437"/>
    </location>
    <ligand>
        <name>L-glutamate</name>
        <dbReference type="ChEBI" id="CHEBI:29985"/>
    </ligand>
</feature>
<keyword evidence="13" id="KW-1185">Reference proteome</keyword>
<dbReference type="GO" id="GO:0006750">
    <property type="term" value="P:glutathione biosynthetic process"/>
    <property type="evidence" value="ECO:0007669"/>
    <property type="project" value="UniProtKB-KW"/>
</dbReference>
<dbReference type="GO" id="GO:0103068">
    <property type="term" value="F:leukotriene C4 gamma-glutamyl transferase activity"/>
    <property type="evidence" value="ECO:0007669"/>
    <property type="project" value="UniProtKB-EC"/>
</dbReference>
<protein>
    <recommendedName>
        <fullName evidence="11">Glutathione hydrolase proenzyme</fullName>
        <ecNumber evidence="11">2.3.2.2</ecNumber>
        <ecNumber evidence="11">3.4.19.13</ecNumber>
    </recommendedName>
    <component>
        <recommendedName>
            <fullName evidence="11">Glutathione hydrolase large chain</fullName>
        </recommendedName>
    </component>
    <component>
        <recommendedName>
            <fullName evidence="11">Glutathione hydrolase small chain</fullName>
        </recommendedName>
    </component>
</protein>
<keyword evidence="6 11" id="KW-0865">Zymogen</keyword>
<dbReference type="InterPro" id="IPR051792">
    <property type="entry name" value="GGT_bact"/>
</dbReference>
<dbReference type="EC" id="3.4.19.13" evidence="11"/>
<reference evidence="12 13" key="1">
    <citation type="submission" date="2019-06" db="EMBL/GenBank/DDBJ databases">
        <title>Whole genome sequence for Rhodospirillaceae sp. R148.</title>
        <authorList>
            <person name="Wang G."/>
        </authorList>
    </citation>
    <scope>NUCLEOTIDE SEQUENCE [LARGE SCALE GENOMIC DNA]</scope>
    <source>
        <strain evidence="12 13">R148</strain>
    </source>
</reference>
<dbReference type="AlphaFoldDB" id="A0A545TFA0"/>
<name>A0A545TFA0_9PROT</name>
<organism evidence="12 13">
    <name type="scientific">Denitrobaculum tricleocarpae</name>
    <dbReference type="NCBI Taxonomy" id="2591009"/>
    <lineage>
        <taxon>Bacteria</taxon>
        <taxon>Pseudomonadati</taxon>
        <taxon>Pseudomonadota</taxon>
        <taxon>Alphaproteobacteria</taxon>
        <taxon>Rhodospirillales</taxon>
        <taxon>Rhodospirillaceae</taxon>
        <taxon>Denitrobaculum</taxon>
    </lineage>
</organism>
<dbReference type="Gene3D" id="3.60.20.40">
    <property type="match status" value="1"/>
</dbReference>
<comment type="pathway">
    <text evidence="11">Sulfur metabolism; glutathione metabolism.</text>
</comment>
<dbReference type="GO" id="GO:0006751">
    <property type="term" value="P:glutathione catabolic process"/>
    <property type="evidence" value="ECO:0007669"/>
    <property type="project" value="UniProtKB-UniRule"/>
</dbReference>
<sequence length="532" mass="57283">MVSAPQPEAVEAGIEALEKGGNAVDAAIATALVQTVVDPQMCGIAGFGSMQLYLPEPKVHSCLDFHGRAPSKVTPDMWEDRILSEAEDGFGFILEDHLNDVGYGAITTPMSLKAYDEALTRFGTMTLSDLMQPAISYAEEGFMVRPHVSYFWNLVEGGGRAPHRDRVTRLAEARRIYQKDDGSLRKPGEILKNPDLAATYRQIASEGVESFYRGSVAERIIADMEANGGYLTREDLQSVSVNEAAPLWGDYRGHRIATNNPPGGGVMVLEMLNILENFDLAAMGHNTPEYIATVSEAMKIATVDKDQSVGDPNFVDIPMERLNSKTYAAEMAGRIRSGAKTSVPRLNSGAKESKDTTHISVADEHGNCVAMTHSLGMPSGVVTPGLGFMYNGCMSVFDPRPGRTGSLAPGKSRFTAMAPTMVFRDDEPFFVVGAPGGTYITMGVLQAILNVVDFGMNAQEAVSAPRFCTTSDTIDITNRITRRTESALKAQGYAVRRSPLGYHFAGVHALRKTAAGWDGGADPARDGIALSV</sequence>
<dbReference type="NCBIfam" id="TIGR00066">
    <property type="entry name" value="g_glut_trans"/>
    <property type="match status" value="1"/>
</dbReference>
<evidence type="ECO:0000256" key="11">
    <source>
        <dbReference type="RuleBase" id="RU368036"/>
    </source>
</evidence>
<keyword evidence="11" id="KW-0317">Glutathione biosynthesis</keyword>
<evidence type="ECO:0000313" key="13">
    <source>
        <dbReference type="Proteomes" id="UP000315252"/>
    </source>
</evidence>
<evidence type="ECO:0000256" key="7">
    <source>
        <dbReference type="ARBA" id="ARBA00023315"/>
    </source>
</evidence>
<evidence type="ECO:0000256" key="6">
    <source>
        <dbReference type="ARBA" id="ARBA00023145"/>
    </source>
</evidence>
<dbReference type="PANTHER" id="PTHR43199:SF1">
    <property type="entry name" value="GLUTATHIONE HYDROLASE PROENZYME"/>
    <property type="match status" value="1"/>
</dbReference>
<keyword evidence="7 11" id="KW-0012">Acyltransferase</keyword>
<dbReference type="SUPFAM" id="SSF56235">
    <property type="entry name" value="N-terminal nucleophile aminohydrolases (Ntn hydrolases)"/>
    <property type="match status" value="1"/>
</dbReference>
<dbReference type="InterPro" id="IPR043138">
    <property type="entry name" value="GGT_lsub"/>
</dbReference>
<dbReference type="InterPro" id="IPR000101">
    <property type="entry name" value="GGT_peptidase"/>
</dbReference>
<evidence type="ECO:0000256" key="8">
    <source>
        <dbReference type="ARBA" id="ARBA00047417"/>
    </source>
</evidence>
<keyword evidence="5 11" id="KW-0378">Hydrolase</keyword>
<dbReference type="EMBL" id="VHSH01000009">
    <property type="protein sequence ID" value="TQV75914.1"/>
    <property type="molecule type" value="Genomic_DNA"/>
</dbReference>
<accession>A0A545TFA0</accession>
<gene>
    <name evidence="12" type="primary">ggt</name>
    <name evidence="12" type="ORF">FKG95_22800</name>
</gene>
<dbReference type="EC" id="2.3.2.2" evidence="11"/>
<comment type="caution">
    <text evidence="12">The sequence shown here is derived from an EMBL/GenBank/DDBJ whole genome shotgun (WGS) entry which is preliminary data.</text>
</comment>
<evidence type="ECO:0000256" key="10">
    <source>
        <dbReference type="PIRSR" id="PIRSR600101-2"/>
    </source>
</evidence>
<dbReference type="OrthoDB" id="9781342at2"/>
<dbReference type="PRINTS" id="PR01210">
    <property type="entry name" value="GGTRANSPTASE"/>
</dbReference>
<proteinExistence type="inferred from homology"/>
<dbReference type="Pfam" id="PF01019">
    <property type="entry name" value="G_glu_transpept"/>
    <property type="match status" value="1"/>
</dbReference>
<feature type="active site" description="Nucleophile" evidence="9">
    <location>
        <position position="356"/>
    </location>
</feature>
<comment type="catalytic activity">
    <reaction evidence="8 11">
        <text>an N-terminal (5-L-glutamyl)-[peptide] + an alpha-amino acid = 5-L-glutamyl amino acid + an N-terminal L-alpha-aminoacyl-[peptide]</text>
        <dbReference type="Rhea" id="RHEA:23904"/>
        <dbReference type="Rhea" id="RHEA-COMP:9780"/>
        <dbReference type="Rhea" id="RHEA-COMP:9795"/>
        <dbReference type="ChEBI" id="CHEBI:77644"/>
        <dbReference type="ChEBI" id="CHEBI:78597"/>
        <dbReference type="ChEBI" id="CHEBI:78599"/>
        <dbReference type="ChEBI" id="CHEBI:78608"/>
        <dbReference type="EC" id="2.3.2.2"/>
    </reaction>
</comment>
<dbReference type="Proteomes" id="UP000315252">
    <property type="component" value="Unassembled WGS sequence"/>
</dbReference>
<comment type="catalytic activity">
    <reaction evidence="1 11">
        <text>an S-substituted glutathione + H2O = an S-substituted L-cysteinylglycine + L-glutamate</text>
        <dbReference type="Rhea" id="RHEA:59468"/>
        <dbReference type="ChEBI" id="CHEBI:15377"/>
        <dbReference type="ChEBI" id="CHEBI:29985"/>
        <dbReference type="ChEBI" id="CHEBI:90779"/>
        <dbReference type="ChEBI" id="CHEBI:143103"/>
        <dbReference type="EC" id="3.4.19.13"/>
    </reaction>
</comment>
<dbReference type="InterPro" id="IPR043137">
    <property type="entry name" value="GGT_ssub_C"/>
</dbReference>
<evidence type="ECO:0000256" key="3">
    <source>
        <dbReference type="ARBA" id="ARBA00009381"/>
    </source>
</evidence>
<evidence type="ECO:0000313" key="12">
    <source>
        <dbReference type="EMBL" id="TQV75914.1"/>
    </source>
</evidence>
<evidence type="ECO:0000256" key="1">
    <source>
        <dbReference type="ARBA" id="ARBA00001049"/>
    </source>
</evidence>
<evidence type="ECO:0000256" key="5">
    <source>
        <dbReference type="ARBA" id="ARBA00022801"/>
    </source>
</evidence>
<comment type="catalytic activity">
    <reaction evidence="2 11">
        <text>glutathione + H2O = L-cysteinylglycine + L-glutamate</text>
        <dbReference type="Rhea" id="RHEA:28807"/>
        <dbReference type="ChEBI" id="CHEBI:15377"/>
        <dbReference type="ChEBI" id="CHEBI:29985"/>
        <dbReference type="ChEBI" id="CHEBI:57925"/>
        <dbReference type="ChEBI" id="CHEBI:61694"/>
        <dbReference type="EC" id="3.4.19.13"/>
    </reaction>
</comment>
<comment type="PTM">
    <text evidence="11">Cleaved by autocatalysis into a large and a small subunit.</text>
</comment>
<evidence type="ECO:0000256" key="9">
    <source>
        <dbReference type="PIRSR" id="PIRSR600101-1"/>
    </source>
</evidence>
<dbReference type="InterPro" id="IPR029055">
    <property type="entry name" value="Ntn_hydrolases_N"/>
</dbReference>
<dbReference type="UniPathway" id="UPA00204"/>
<evidence type="ECO:0000256" key="2">
    <source>
        <dbReference type="ARBA" id="ARBA00001089"/>
    </source>
</evidence>
<comment type="similarity">
    <text evidence="3 11">Belongs to the gamma-glutamyltransferase family.</text>
</comment>
<keyword evidence="4 11" id="KW-0808">Transferase</keyword>